<feature type="compositionally biased region" description="Acidic residues" evidence="1">
    <location>
        <begin position="432"/>
        <end position="442"/>
    </location>
</feature>
<gene>
    <name evidence="3" type="ORF">BIW11_05433</name>
</gene>
<dbReference type="OrthoDB" id="6154436at2759"/>
<feature type="domain" description="PARG helical" evidence="2">
    <location>
        <begin position="73"/>
        <end position="181"/>
    </location>
</feature>
<feature type="region of interest" description="Disordered" evidence="1">
    <location>
        <begin position="598"/>
        <end position="681"/>
    </location>
</feature>
<dbReference type="InParanoid" id="A0A1V9Y2A9"/>
<evidence type="ECO:0000313" key="4">
    <source>
        <dbReference type="Proteomes" id="UP000192247"/>
    </source>
</evidence>
<reference evidence="3 4" key="1">
    <citation type="journal article" date="2017" name="Gigascience">
        <title>Draft genome of the honey bee ectoparasitic mite, Tropilaelaps mercedesae, is shaped by the parasitic life history.</title>
        <authorList>
            <person name="Dong X."/>
            <person name="Armstrong S.D."/>
            <person name="Xia D."/>
            <person name="Makepeace B.L."/>
            <person name="Darby A.C."/>
            <person name="Kadowaki T."/>
        </authorList>
    </citation>
    <scope>NUCLEOTIDE SEQUENCE [LARGE SCALE GENOMIC DNA]</scope>
    <source>
        <strain evidence="3">Wuxi-XJTLU</strain>
    </source>
</reference>
<dbReference type="GO" id="GO:0009225">
    <property type="term" value="P:nucleotide-sugar metabolic process"/>
    <property type="evidence" value="ECO:0007669"/>
    <property type="project" value="TreeGrafter"/>
</dbReference>
<feature type="compositionally biased region" description="Basic residues" evidence="1">
    <location>
        <begin position="633"/>
        <end position="646"/>
    </location>
</feature>
<name>A0A1V9Y2A9_9ACAR</name>
<evidence type="ECO:0000313" key="3">
    <source>
        <dbReference type="EMBL" id="OQR79869.1"/>
    </source>
</evidence>
<accession>A0A1V9Y2A9</accession>
<evidence type="ECO:0000259" key="2">
    <source>
        <dbReference type="Pfam" id="PF20811"/>
    </source>
</evidence>
<proteinExistence type="predicted"/>
<dbReference type="GO" id="GO:0005737">
    <property type="term" value="C:cytoplasm"/>
    <property type="evidence" value="ECO:0007669"/>
    <property type="project" value="TreeGrafter"/>
</dbReference>
<dbReference type="GO" id="GO:1990966">
    <property type="term" value="P:ATP generation from poly-ADP-D-ribose"/>
    <property type="evidence" value="ECO:0007669"/>
    <property type="project" value="TreeGrafter"/>
</dbReference>
<keyword evidence="4" id="KW-1185">Reference proteome</keyword>
<dbReference type="GO" id="GO:0004649">
    <property type="term" value="F:poly(ADP-ribose) glycohydrolase activity"/>
    <property type="evidence" value="ECO:0007669"/>
    <property type="project" value="InterPro"/>
</dbReference>
<evidence type="ECO:0000256" key="1">
    <source>
        <dbReference type="SAM" id="MobiDB-lite"/>
    </source>
</evidence>
<dbReference type="GO" id="GO:0005634">
    <property type="term" value="C:nucleus"/>
    <property type="evidence" value="ECO:0007669"/>
    <property type="project" value="TreeGrafter"/>
</dbReference>
<dbReference type="PANTHER" id="PTHR12837">
    <property type="entry name" value="POLY ADP-RIBOSE GLYCOHYDROLASE"/>
    <property type="match status" value="1"/>
</dbReference>
<dbReference type="Proteomes" id="UP000192247">
    <property type="component" value="Unassembled WGS sequence"/>
</dbReference>
<sequence>MAHVLLPCELPFWPEVQAQISALRRSRDVAQVVGVFRAIYRICSAAVEQVDEDRASEDEMRFDLCEALLEDFEDTSQLLDVIFPTVVDFARRIEDCRPQHFIYSLQAEEGSWNLSREFVASLLAHSLLSTFPLRTLRSHPTLQDFNRCSIYRYLTSDQHQRSLTNLLRYFKEVRSQIDGYIRVNRRILRRCPPLTEWVCGTAPLCPLTVRHVASINDAEQHLYRVLPVNANLAVLKHVKCAENEFLLEHPELSVLQLFCESLKENEVLVVEGLRPLRVQSKLKQASSVASKPASGKRGSGSVAHKSATQRIFPLLPAEEYRLNSCEEMGRLGLLDGMSFDREFLYRQYLDETLLFNLNKCLNAFQQARESITETSNRSPSTSGQTIIGDTSNQADASKRCSRCIFTLGSTSPSDRQPSPVSCCHTSSSSCCSDDDSNDVDDDQGNRRQHSTEALLCGGGAPCVSGGNETGIVVARHLLTDNLLQTHALLNSPKHPSPRPHKRTVCASTSIGADNSEATLLNQSVGQPLMLPRPAQGQPLGTLLTPAISAALTEKRPPGVALVSRAQMVLSAPPVSSPRRIPRTLSKRYSRQLSAEDDYFTAEESLDENEEDRDFTGLSPRSLGMSVTSSQMKSLHKRRWRTARSRSTRTFDSELEGQLSMQSSLDYTREPSGSGKHLRREV</sequence>
<organism evidence="3 4">
    <name type="scientific">Tropilaelaps mercedesae</name>
    <dbReference type="NCBI Taxonomy" id="418985"/>
    <lineage>
        <taxon>Eukaryota</taxon>
        <taxon>Metazoa</taxon>
        <taxon>Ecdysozoa</taxon>
        <taxon>Arthropoda</taxon>
        <taxon>Chelicerata</taxon>
        <taxon>Arachnida</taxon>
        <taxon>Acari</taxon>
        <taxon>Parasitiformes</taxon>
        <taxon>Mesostigmata</taxon>
        <taxon>Gamasina</taxon>
        <taxon>Dermanyssoidea</taxon>
        <taxon>Laelapidae</taxon>
        <taxon>Tropilaelaps</taxon>
    </lineage>
</organism>
<protein>
    <recommendedName>
        <fullName evidence="2">PARG helical domain-containing protein</fullName>
    </recommendedName>
</protein>
<feature type="compositionally biased region" description="Acidic residues" evidence="1">
    <location>
        <begin position="598"/>
        <end position="612"/>
    </location>
</feature>
<dbReference type="AlphaFoldDB" id="A0A1V9Y2A9"/>
<dbReference type="STRING" id="418985.A0A1V9Y2A9"/>
<feature type="region of interest" description="Disordered" evidence="1">
    <location>
        <begin position="427"/>
        <end position="446"/>
    </location>
</feature>
<feature type="region of interest" description="Disordered" evidence="1">
    <location>
        <begin position="371"/>
        <end position="391"/>
    </location>
</feature>
<comment type="caution">
    <text evidence="3">The sequence shown here is derived from an EMBL/GenBank/DDBJ whole genome shotgun (WGS) entry which is preliminary data.</text>
</comment>
<dbReference type="InterPro" id="IPR007724">
    <property type="entry name" value="Poly_GlycHdrlase"/>
</dbReference>
<dbReference type="PANTHER" id="PTHR12837:SF14">
    <property type="entry name" value="POLY(ADP-RIBOSE) GLYCOHYDROLASE"/>
    <property type="match status" value="1"/>
</dbReference>
<dbReference type="Pfam" id="PF20811">
    <property type="entry name" value="PARG_cat_N"/>
    <property type="match status" value="1"/>
</dbReference>
<dbReference type="EMBL" id="MNPL01000595">
    <property type="protein sequence ID" value="OQR79869.1"/>
    <property type="molecule type" value="Genomic_DNA"/>
</dbReference>
<dbReference type="GO" id="GO:0006282">
    <property type="term" value="P:regulation of DNA repair"/>
    <property type="evidence" value="ECO:0007669"/>
    <property type="project" value="InterPro"/>
</dbReference>
<dbReference type="InterPro" id="IPR048362">
    <property type="entry name" value="PARG_helical"/>
</dbReference>
<dbReference type="GO" id="GO:0005975">
    <property type="term" value="P:carbohydrate metabolic process"/>
    <property type="evidence" value="ECO:0007669"/>
    <property type="project" value="InterPro"/>
</dbReference>